<protein>
    <submittedName>
        <fullName evidence="2">Uncharacterized protein</fullName>
    </submittedName>
</protein>
<evidence type="ECO:0000256" key="1">
    <source>
        <dbReference type="SAM" id="MobiDB-lite"/>
    </source>
</evidence>
<dbReference type="RefSeq" id="XP_005758862.1">
    <property type="nucleotide sequence ID" value="XM_005758805.1"/>
</dbReference>
<evidence type="ECO:0000313" key="3">
    <source>
        <dbReference type="Proteomes" id="UP000013827"/>
    </source>
</evidence>
<keyword evidence="3" id="KW-1185">Reference proteome</keyword>
<feature type="region of interest" description="Disordered" evidence="1">
    <location>
        <begin position="330"/>
        <end position="374"/>
    </location>
</feature>
<dbReference type="AlphaFoldDB" id="A0A0D3I598"/>
<sequence length="394" mass="42214">MSFRCRLRRKRNFALSRKRNSTSFYNPEDVGQRGAFVGLGNTEPGTSADVFGLEQRGAVGDGDFRPSDGGGYVAYKKADYAHALSRSDTDVQMYLFETFGGWCNAVKRLFYQMKDKVRNKLSKRQHEDEASWSTRSWLSLQAQRMSVALQLAAAEEIATELRLAAAPPHLMGCCSSTAATDRAPPGSLATPPASRHGGAPALVFTTKPSRPVGDAAVPPARRCMFAVVMPASTGARPCHLFVDREKPVEAILHAAASHGGFAVDKGKLVGSPERLNLFTFPEGEVVRLDLEVDAHLGATLHEGRLLVLEKGNRLSDERCRALQAALGRHPEAGEAAEDAGSQGVSAVAPRRGPSLSPSAADAAGVQPQGSSTSIWHTWRPYPSACAATGFANTE</sequence>
<accession>A0A0D3I598</accession>
<dbReference type="HOGENOM" id="CLU_701019_0_0_1"/>
<dbReference type="GeneID" id="17252492"/>
<dbReference type="EnsemblProtists" id="EOD06433">
    <property type="protein sequence ID" value="EOD06433"/>
    <property type="gene ID" value="EMIHUDRAFT_219349"/>
</dbReference>
<dbReference type="PaxDb" id="2903-EOD06433"/>
<organism evidence="2 3">
    <name type="scientific">Emiliania huxleyi (strain CCMP1516)</name>
    <dbReference type="NCBI Taxonomy" id="280463"/>
    <lineage>
        <taxon>Eukaryota</taxon>
        <taxon>Haptista</taxon>
        <taxon>Haptophyta</taxon>
        <taxon>Prymnesiophyceae</taxon>
        <taxon>Isochrysidales</taxon>
        <taxon>Noelaerhabdaceae</taxon>
        <taxon>Emiliania</taxon>
    </lineage>
</organism>
<reference evidence="2" key="2">
    <citation type="submission" date="2024-10" db="UniProtKB">
        <authorList>
            <consortium name="EnsemblProtists"/>
        </authorList>
    </citation>
    <scope>IDENTIFICATION</scope>
</reference>
<proteinExistence type="predicted"/>
<name>A0A0D3I598_EMIH1</name>
<dbReference type="KEGG" id="ehx:EMIHUDRAFT_219349"/>
<reference evidence="3" key="1">
    <citation type="journal article" date="2013" name="Nature">
        <title>Pan genome of the phytoplankton Emiliania underpins its global distribution.</title>
        <authorList>
            <person name="Read B.A."/>
            <person name="Kegel J."/>
            <person name="Klute M.J."/>
            <person name="Kuo A."/>
            <person name="Lefebvre S.C."/>
            <person name="Maumus F."/>
            <person name="Mayer C."/>
            <person name="Miller J."/>
            <person name="Monier A."/>
            <person name="Salamov A."/>
            <person name="Young J."/>
            <person name="Aguilar M."/>
            <person name="Claverie J.M."/>
            <person name="Frickenhaus S."/>
            <person name="Gonzalez K."/>
            <person name="Herman E.K."/>
            <person name="Lin Y.C."/>
            <person name="Napier J."/>
            <person name="Ogata H."/>
            <person name="Sarno A.F."/>
            <person name="Shmutz J."/>
            <person name="Schroeder D."/>
            <person name="de Vargas C."/>
            <person name="Verret F."/>
            <person name="von Dassow P."/>
            <person name="Valentin K."/>
            <person name="Van de Peer Y."/>
            <person name="Wheeler G."/>
            <person name="Dacks J.B."/>
            <person name="Delwiche C.F."/>
            <person name="Dyhrman S.T."/>
            <person name="Glockner G."/>
            <person name="John U."/>
            <person name="Richards T."/>
            <person name="Worden A.Z."/>
            <person name="Zhang X."/>
            <person name="Grigoriev I.V."/>
            <person name="Allen A.E."/>
            <person name="Bidle K."/>
            <person name="Borodovsky M."/>
            <person name="Bowler C."/>
            <person name="Brownlee C."/>
            <person name="Cock J.M."/>
            <person name="Elias M."/>
            <person name="Gladyshev V.N."/>
            <person name="Groth M."/>
            <person name="Guda C."/>
            <person name="Hadaegh A."/>
            <person name="Iglesias-Rodriguez M.D."/>
            <person name="Jenkins J."/>
            <person name="Jones B.M."/>
            <person name="Lawson T."/>
            <person name="Leese F."/>
            <person name="Lindquist E."/>
            <person name="Lobanov A."/>
            <person name="Lomsadze A."/>
            <person name="Malik S.B."/>
            <person name="Marsh M.E."/>
            <person name="Mackinder L."/>
            <person name="Mock T."/>
            <person name="Mueller-Roeber B."/>
            <person name="Pagarete A."/>
            <person name="Parker M."/>
            <person name="Probert I."/>
            <person name="Quesneville H."/>
            <person name="Raines C."/>
            <person name="Rensing S.A."/>
            <person name="Riano-Pachon D.M."/>
            <person name="Richier S."/>
            <person name="Rokitta S."/>
            <person name="Shiraiwa Y."/>
            <person name="Soanes D.M."/>
            <person name="van der Giezen M."/>
            <person name="Wahlund T.M."/>
            <person name="Williams B."/>
            <person name="Wilson W."/>
            <person name="Wolfe G."/>
            <person name="Wurch L.L."/>
        </authorList>
    </citation>
    <scope>NUCLEOTIDE SEQUENCE</scope>
</reference>
<dbReference type="Proteomes" id="UP000013827">
    <property type="component" value="Unassembled WGS sequence"/>
</dbReference>
<evidence type="ECO:0000313" key="2">
    <source>
        <dbReference type="EnsemblProtists" id="EOD06433"/>
    </source>
</evidence>